<dbReference type="InParanoid" id="A0A7E6CTF6"/>
<feature type="compositionally biased region" description="Polar residues" evidence="1">
    <location>
        <begin position="57"/>
        <end position="66"/>
    </location>
</feature>
<dbReference type="RefSeq" id="XP_035870147.1">
    <property type="nucleotide sequence ID" value="XM_036014254.1"/>
</dbReference>
<proteinExistence type="predicted"/>
<dbReference type="AlphaFoldDB" id="A0A7E6CTF6"/>
<feature type="compositionally biased region" description="Basic and acidic residues" evidence="1">
    <location>
        <begin position="253"/>
        <end position="263"/>
    </location>
</feature>
<evidence type="ECO:0000313" key="3">
    <source>
        <dbReference type="RefSeq" id="XP_035870147.1"/>
    </source>
</evidence>
<sequence>MGRLTECPRVSPSLRGKLGTPDPCTPACLSPTDSRGSRWPLGTILTPPSPGRKAGSWPSQLRTSGWTPGASPGPALPELSPTRPRAGLGRLRALLRRHTVLGMKSTLLDHLVQAPPRPATSTPAPPALGVPATSPAHCLARCRPSPSLQVATAGGYPHSRVLAPGQGLVSGHGRGRPADRAVWRGLRGRPGAGQGGDCRPVSRASAPRTAPPALHPCRSTPRLHQAFPTGGASLGRASPTPSRPQRSPPPRACLEDSPRERRAPAGPQPTAPLDRVGPTGDAKVGPCHRPRIPAPNPQSSLGRPGRGWGVAREEGSGRGSPRGPASFPLHPPLAGGTKG</sequence>
<name>A0A7E6CTF6_9CHIR</name>
<feature type="region of interest" description="Disordered" evidence="1">
    <location>
        <begin position="1"/>
        <end position="83"/>
    </location>
</feature>
<gene>
    <name evidence="3" type="primary">LOC118497955</name>
</gene>
<evidence type="ECO:0000256" key="1">
    <source>
        <dbReference type="SAM" id="MobiDB-lite"/>
    </source>
</evidence>
<reference evidence="3" key="1">
    <citation type="submission" date="2025-08" db="UniProtKB">
        <authorList>
            <consortium name="RefSeq"/>
        </authorList>
    </citation>
    <scope>IDENTIFICATION</scope>
    <source>
        <tissue evidence="3">Muscle</tissue>
    </source>
</reference>
<evidence type="ECO:0000313" key="2">
    <source>
        <dbReference type="Proteomes" id="UP000504628"/>
    </source>
</evidence>
<feature type="region of interest" description="Disordered" evidence="1">
    <location>
        <begin position="185"/>
        <end position="339"/>
    </location>
</feature>
<dbReference type="KEGG" id="pdic:118497955"/>
<protein>
    <submittedName>
        <fullName evidence="3">Translation initiation factor IF-2-like</fullName>
    </submittedName>
</protein>
<accession>A0A7E6CTF6</accession>
<feature type="compositionally biased region" description="Low complexity" evidence="1">
    <location>
        <begin position="197"/>
        <end position="208"/>
    </location>
</feature>
<dbReference type="GeneID" id="118497955"/>
<keyword evidence="2" id="KW-1185">Reference proteome</keyword>
<dbReference type="Proteomes" id="UP000504628">
    <property type="component" value="Chromosome 1"/>
</dbReference>
<organism evidence="2 3">
    <name type="scientific">Phyllostomus discolor</name>
    <name type="common">pale spear-nosed bat</name>
    <dbReference type="NCBI Taxonomy" id="89673"/>
    <lineage>
        <taxon>Eukaryota</taxon>
        <taxon>Metazoa</taxon>
        <taxon>Chordata</taxon>
        <taxon>Craniata</taxon>
        <taxon>Vertebrata</taxon>
        <taxon>Euteleostomi</taxon>
        <taxon>Mammalia</taxon>
        <taxon>Eutheria</taxon>
        <taxon>Laurasiatheria</taxon>
        <taxon>Chiroptera</taxon>
        <taxon>Yangochiroptera</taxon>
        <taxon>Phyllostomidae</taxon>
        <taxon>Phyllostominae</taxon>
        <taxon>Phyllostomus</taxon>
    </lineage>
</organism>